<accession>A0A0N7L7W1</accession>
<dbReference type="Proteomes" id="UP000054928">
    <property type="component" value="Unassembled WGS sequence"/>
</dbReference>
<sequence length="49" mass="5217">MALAAYLQTDEALIKQVAAFCIDNLDLDLTASKDVVAGVYMTIAALTKI</sequence>
<keyword evidence="2" id="KW-1185">Reference proteome</keyword>
<proteinExistence type="predicted"/>
<reference evidence="2" key="1">
    <citation type="submission" date="2014-09" db="EMBL/GenBank/DDBJ databases">
        <authorList>
            <person name="Sharma Rahul"/>
            <person name="Thines Marco"/>
        </authorList>
    </citation>
    <scope>NUCLEOTIDE SEQUENCE [LARGE SCALE GENOMIC DNA]</scope>
</reference>
<evidence type="ECO:0000313" key="2">
    <source>
        <dbReference type="Proteomes" id="UP000054928"/>
    </source>
</evidence>
<protein>
    <submittedName>
        <fullName evidence="1">Uncharacterized protein</fullName>
    </submittedName>
</protein>
<dbReference type="GeneID" id="36400704"/>
<organism evidence="1 2">
    <name type="scientific">Plasmopara halstedii</name>
    <name type="common">Downy mildew of sunflower</name>
    <dbReference type="NCBI Taxonomy" id="4781"/>
    <lineage>
        <taxon>Eukaryota</taxon>
        <taxon>Sar</taxon>
        <taxon>Stramenopiles</taxon>
        <taxon>Oomycota</taxon>
        <taxon>Peronosporomycetes</taxon>
        <taxon>Peronosporales</taxon>
        <taxon>Peronosporaceae</taxon>
        <taxon>Plasmopara</taxon>
    </lineage>
</organism>
<name>A0A0N7L7W1_PLAHL</name>
<evidence type="ECO:0000313" key="1">
    <source>
        <dbReference type="EMBL" id="CEG48179.1"/>
    </source>
</evidence>
<dbReference type="RefSeq" id="XP_024584548.1">
    <property type="nucleotide sequence ID" value="XM_024719229.1"/>
</dbReference>
<dbReference type="AlphaFoldDB" id="A0A0N7L7W1"/>
<dbReference type="EMBL" id="CCYD01002887">
    <property type="protein sequence ID" value="CEG48179.1"/>
    <property type="molecule type" value="Genomic_DNA"/>
</dbReference>